<sequence length="312" mass="34594">MFNISTLKTHLIGMIGLRNTPDPDFPQQSLTGASESVYFDDYHPLVTYDNLYWICPNFDAMNFDMWTATGYATGAYVIYDLVAYQAGRTMLTGDTPSKTSTAWTTPVDDWLTNKENASINKLCNDLFTNKKMNESTKTFLDSVQVVDGAGRQADTVTASSRFVGFEIDLKRANNIKAVINYIGLQFTSIQTNLTIYLFHSSQKTAIGTWVLTSGAATSFDWIDAKTPTTGSNELHYVNYALNIDSGGMYYIGYFEDDITGSAIEKSLGCGACGGYPNTSFKWSKWAEIRPFEVLSGNLDGTNIFDIEDVSYS</sequence>
<accession>A0A0F9CIT3</accession>
<proteinExistence type="predicted"/>
<comment type="caution">
    <text evidence="1">The sequence shown here is derived from an EMBL/GenBank/DDBJ whole genome shotgun (WGS) entry which is preliminary data.</text>
</comment>
<dbReference type="AlphaFoldDB" id="A0A0F9CIT3"/>
<name>A0A0F9CIT3_9ZZZZ</name>
<evidence type="ECO:0000313" key="1">
    <source>
        <dbReference type="EMBL" id="KKL26347.1"/>
    </source>
</evidence>
<organism evidence="1">
    <name type="scientific">marine sediment metagenome</name>
    <dbReference type="NCBI Taxonomy" id="412755"/>
    <lineage>
        <taxon>unclassified sequences</taxon>
        <taxon>metagenomes</taxon>
        <taxon>ecological metagenomes</taxon>
    </lineage>
</organism>
<dbReference type="EMBL" id="LAZR01035868">
    <property type="protein sequence ID" value="KKL26347.1"/>
    <property type="molecule type" value="Genomic_DNA"/>
</dbReference>
<gene>
    <name evidence="1" type="ORF">LCGC14_2396180</name>
</gene>
<reference evidence="1" key="1">
    <citation type="journal article" date="2015" name="Nature">
        <title>Complex archaea that bridge the gap between prokaryotes and eukaryotes.</title>
        <authorList>
            <person name="Spang A."/>
            <person name="Saw J.H."/>
            <person name="Jorgensen S.L."/>
            <person name="Zaremba-Niedzwiedzka K."/>
            <person name="Martijn J."/>
            <person name="Lind A.E."/>
            <person name="van Eijk R."/>
            <person name="Schleper C."/>
            <person name="Guy L."/>
            <person name="Ettema T.J."/>
        </authorList>
    </citation>
    <scope>NUCLEOTIDE SEQUENCE</scope>
</reference>
<protein>
    <submittedName>
        <fullName evidence="1">Uncharacterized protein</fullName>
    </submittedName>
</protein>
<feature type="non-terminal residue" evidence="1">
    <location>
        <position position="312"/>
    </location>
</feature>